<dbReference type="KEGG" id="ccin:107268838"/>
<proteinExistence type="inferred from homology"/>
<evidence type="ECO:0000256" key="2">
    <source>
        <dbReference type="ARBA" id="ARBA00023157"/>
    </source>
</evidence>
<dbReference type="GO" id="GO:0005975">
    <property type="term" value="P:carbohydrate metabolic process"/>
    <property type="evidence" value="ECO:0007669"/>
    <property type="project" value="InterPro"/>
</dbReference>
<keyword evidence="6" id="KW-0472">Membrane</keyword>
<dbReference type="GO" id="GO:0004568">
    <property type="term" value="F:chitinase activity"/>
    <property type="evidence" value="ECO:0007669"/>
    <property type="project" value="TreeGrafter"/>
</dbReference>
<keyword evidence="9" id="KW-1185">Reference proteome</keyword>
<name>A0AAJ7BYE9_CEPCN</name>
<keyword evidence="6" id="KW-0812">Transmembrane</keyword>
<dbReference type="Gene3D" id="3.10.50.10">
    <property type="match status" value="1"/>
</dbReference>
<dbReference type="InterPro" id="IPR029070">
    <property type="entry name" value="Chitinase_insertion_sf"/>
</dbReference>
<dbReference type="FunFam" id="3.10.50.10:FF:000001">
    <property type="entry name" value="Chitinase 3-like 1"/>
    <property type="match status" value="1"/>
</dbReference>
<dbReference type="GO" id="GO:0005576">
    <property type="term" value="C:extracellular region"/>
    <property type="evidence" value="ECO:0007669"/>
    <property type="project" value="TreeGrafter"/>
</dbReference>
<dbReference type="Pfam" id="PF00704">
    <property type="entry name" value="Glyco_hydro_18"/>
    <property type="match status" value="1"/>
</dbReference>
<dbReference type="PANTHER" id="PTHR11177">
    <property type="entry name" value="CHITINASE"/>
    <property type="match status" value="1"/>
</dbReference>
<keyword evidence="7" id="KW-0732">Signal</keyword>
<dbReference type="InterPro" id="IPR001579">
    <property type="entry name" value="Glyco_hydro_18_chit_AS"/>
</dbReference>
<organism evidence="9 10">
    <name type="scientific">Cephus cinctus</name>
    <name type="common">Wheat stem sawfly</name>
    <dbReference type="NCBI Taxonomy" id="211228"/>
    <lineage>
        <taxon>Eukaryota</taxon>
        <taxon>Metazoa</taxon>
        <taxon>Ecdysozoa</taxon>
        <taxon>Arthropoda</taxon>
        <taxon>Hexapoda</taxon>
        <taxon>Insecta</taxon>
        <taxon>Pterygota</taxon>
        <taxon>Neoptera</taxon>
        <taxon>Endopterygota</taxon>
        <taxon>Hymenoptera</taxon>
        <taxon>Cephoidea</taxon>
        <taxon>Cephidae</taxon>
        <taxon>Cephus</taxon>
    </lineage>
</organism>
<comment type="similarity">
    <text evidence="5">Belongs to the glycosyl hydrolase 18 family.</text>
</comment>
<dbReference type="GO" id="GO:0008061">
    <property type="term" value="F:chitin binding"/>
    <property type="evidence" value="ECO:0007669"/>
    <property type="project" value="InterPro"/>
</dbReference>
<dbReference type="SUPFAM" id="SSF51445">
    <property type="entry name" value="(Trans)glycosidases"/>
    <property type="match status" value="1"/>
</dbReference>
<gene>
    <name evidence="10" type="primary">LOC107268838</name>
</gene>
<keyword evidence="3 4" id="KW-0326">Glycosidase</keyword>
<evidence type="ECO:0000256" key="3">
    <source>
        <dbReference type="ARBA" id="ARBA00023295"/>
    </source>
</evidence>
<evidence type="ECO:0000256" key="7">
    <source>
        <dbReference type="SAM" id="SignalP"/>
    </source>
</evidence>
<accession>A0AAJ7BYE9</accession>
<sequence length="454" mass="51061">MILSAFLVVLLPFLTLNIPEAHTFRDGSKRQADKVVVCYMASWATHRPTKGKFTVNDVRADLCTHLIYTFAGLNATTWTIKSLDPWMDLKQNHDVGTYKKVTALRIRYPGLKVTLAIGGWNEGSENFSALVASPEKRNIFSKHVIEYLQMYGFDGLDLDWEFPGRRGGSDKDKENFSYFVRELKNAFERHGLLLTAAISGDRNSMQTSYDIPEISKYLDYIHVMAYDYHTALDKQVLPNAPVSSNDTLNLKDAIQYLLSEGAPSEKIVLGIPMYGRTFSLTKLPNTPDESPVGLPALEKGFPGPYTRENGFMGYNEICEELLNPSKGWRSGWDDPTGTPYAIKDNNVILYDNPRSIREKVDVINKMGLAGAMVWSMDTDDFHGNCAALHDFLEPQSSRDYPLLKTINMALGNTVRTYDEKKKKNHVLHSKISSAGTIYVSGFIIISMSLFTFLS</sequence>
<evidence type="ECO:0000256" key="6">
    <source>
        <dbReference type="SAM" id="Phobius"/>
    </source>
</evidence>
<dbReference type="PROSITE" id="PS01095">
    <property type="entry name" value="GH18_1"/>
    <property type="match status" value="1"/>
</dbReference>
<dbReference type="Proteomes" id="UP000694920">
    <property type="component" value="Unplaced"/>
</dbReference>
<feature type="domain" description="GH18" evidence="8">
    <location>
        <begin position="34"/>
        <end position="413"/>
    </location>
</feature>
<evidence type="ECO:0000259" key="8">
    <source>
        <dbReference type="PROSITE" id="PS51910"/>
    </source>
</evidence>
<dbReference type="InterPro" id="IPR017853">
    <property type="entry name" value="GH"/>
</dbReference>
<dbReference type="CDD" id="cd02872">
    <property type="entry name" value="GH18_chitolectin_chitotriosidase"/>
    <property type="match status" value="1"/>
</dbReference>
<dbReference type="PROSITE" id="PS51910">
    <property type="entry name" value="GH18_2"/>
    <property type="match status" value="1"/>
</dbReference>
<dbReference type="AlphaFoldDB" id="A0AAJ7BYE9"/>
<protein>
    <submittedName>
        <fullName evidence="10">Probable chitinase 2</fullName>
    </submittedName>
</protein>
<evidence type="ECO:0000256" key="4">
    <source>
        <dbReference type="RuleBase" id="RU000489"/>
    </source>
</evidence>
<dbReference type="InterPro" id="IPR011583">
    <property type="entry name" value="Chitinase_II/V-like_cat"/>
</dbReference>
<dbReference type="GO" id="GO:0006032">
    <property type="term" value="P:chitin catabolic process"/>
    <property type="evidence" value="ECO:0007669"/>
    <property type="project" value="TreeGrafter"/>
</dbReference>
<dbReference type="InterPro" id="IPR001223">
    <property type="entry name" value="Glyco_hydro18_cat"/>
</dbReference>
<dbReference type="PANTHER" id="PTHR11177:SF403">
    <property type="entry name" value="CHITINASE 2-RELATED"/>
    <property type="match status" value="1"/>
</dbReference>
<feature type="transmembrane region" description="Helical" evidence="6">
    <location>
        <begin position="431"/>
        <end position="453"/>
    </location>
</feature>
<evidence type="ECO:0000313" key="10">
    <source>
        <dbReference type="RefSeq" id="XP_015597483.1"/>
    </source>
</evidence>
<keyword evidence="1 4" id="KW-0378">Hydrolase</keyword>
<keyword evidence="6" id="KW-1133">Transmembrane helix</keyword>
<dbReference type="SUPFAM" id="SSF54556">
    <property type="entry name" value="Chitinase insertion domain"/>
    <property type="match status" value="1"/>
</dbReference>
<evidence type="ECO:0000313" key="9">
    <source>
        <dbReference type="Proteomes" id="UP000694920"/>
    </source>
</evidence>
<keyword evidence="2" id="KW-1015">Disulfide bond</keyword>
<reference evidence="10" key="1">
    <citation type="submission" date="2025-08" db="UniProtKB">
        <authorList>
            <consortium name="RefSeq"/>
        </authorList>
    </citation>
    <scope>IDENTIFICATION</scope>
</reference>
<evidence type="ECO:0000256" key="1">
    <source>
        <dbReference type="ARBA" id="ARBA00022801"/>
    </source>
</evidence>
<dbReference type="Gene3D" id="3.20.20.80">
    <property type="entry name" value="Glycosidases"/>
    <property type="match status" value="1"/>
</dbReference>
<feature type="signal peptide" evidence="7">
    <location>
        <begin position="1"/>
        <end position="21"/>
    </location>
</feature>
<dbReference type="InterPro" id="IPR050314">
    <property type="entry name" value="Glycosyl_Hydrlase_18"/>
</dbReference>
<dbReference type="SMART" id="SM00636">
    <property type="entry name" value="Glyco_18"/>
    <property type="match status" value="1"/>
</dbReference>
<feature type="chain" id="PRO_5042462888" evidence="7">
    <location>
        <begin position="22"/>
        <end position="454"/>
    </location>
</feature>
<dbReference type="GeneID" id="107268838"/>
<dbReference type="RefSeq" id="XP_015597483.1">
    <property type="nucleotide sequence ID" value="XM_015741997.2"/>
</dbReference>
<evidence type="ECO:0000256" key="5">
    <source>
        <dbReference type="RuleBase" id="RU004453"/>
    </source>
</evidence>